<dbReference type="PANTHER" id="PTHR11819:SF195">
    <property type="entry name" value="SODIUM_GLUCOSE COTRANSPORTER 4"/>
    <property type="match status" value="1"/>
</dbReference>
<feature type="transmembrane region" description="Helical" evidence="7">
    <location>
        <begin position="12"/>
        <end position="29"/>
    </location>
</feature>
<evidence type="ECO:0000256" key="1">
    <source>
        <dbReference type="ARBA" id="ARBA00004141"/>
    </source>
</evidence>
<dbReference type="Proteomes" id="UP001200642">
    <property type="component" value="Unassembled WGS sequence"/>
</dbReference>
<feature type="transmembrane region" description="Helical" evidence="7">
    <location>
        <begin position="368"/>
        <end position="387"/>
    </location>
</feature>
<keyword evidence="4 7" id="KW-1133">Transmembrane helix</keyword>
<feature type="transmembrane region" description="Helical" evidence="7">
    <location>
        <begin position="272"/>
        <end position="298"/>
    </location>
</feature>
<keyword evidence="9" id="KW-1185">Reference proteome</keyword>
<accession>A0AAE3JPL3</accession>
<reference evidence="8" key="1">
    <citation type="submission" date="2023-02" db="EMBL/GenBank/DDBJ databases">
        <title>Genome of Flavobacteriaceae gen. nov. sp. strain F89.</title>
        <authorList>
            <person name="Wang Y."/>
        </authorList>
    </citation>
    <scope>NUCLEOTIDE SEQUENCE</scope>
    <source>
        <strain evidence="8">F89</strain>
    </source>
</reference>
<feature type="transmembrane region" description="Helical" evidence="7">
    <location>
        <begin position="505"/>
        <end position="524"/>
    </location>
</feature>
<feature type="transmembrane region" description="Helical" evidence="7">
    <location>
        <begin position="426"/>
        <end position="446"/>
    </location>
</feature>
<keyword evidence="5 7" id="KW-0472">Membrane</keyword>
<feature type="transmembrane region" description="Helical" evidence="7">
    <location>
        <begin position="74"/>
        <end position="94"/>
    </location>
</feature>
<evidence type="ECO:0000256" key="5">
    <source>
        <dbReference type="ARBA" id="ARBA00023136"/>
    </source>
</evidence>
<dbReference type="PANTHER" id="PTHR11819">
    <property type="entry name" value="SOLUTE CARRIER FAMILY 5"/>
    <property type="match status" value="1"/>
</dbReference>
<comment type="caution">
    <text evidence="8">The sequence shown here is derived from an EMBL/GenBank/DDBJ whole genome shotgun (WGS) entry which is preliminary data.</text>
</comment>
<dbReference type="AlphaFoldDB" id="A0AAE3JPL3"/>
<dbReference type="RefSeq" id="WP_317903379.1">
    <property type="nucleotide sequence ID" value="NZ_JAIRBC010000027.1"/>
</dbReference>
<comment type="subcellular location">
    <subcellularLocation>
        <location evidence="1">Membrane</location>
        <topology evidence="1">Multi-pass membrane protein</topology>
    </subcellularLocation>
</comment>
<gene>
    <name evidence="8" type="ORF">K8352_15880</name>
</gene>
<dbReference type="GO" id="GO:0005412">
    <property type="term" value="F:D-glucose:sodium symporter activity"/>
    <property type="evidence" value="ECO:0007669"/>
    <property type="project" value="TreeGrafter"/>
</dbReference>
<protein>
    <submittedName>
        <fullName evidence="8">Sodium/solute symporter</fullName>
    </submittedName>
</protein>
<dbReference type="Pfam" id="PF00474">
    <property type="entry name" value="SSF"/>
    <property type="match status" value="1"/>
</dbReference>
<dbReference type="Gene3D" id="1.20.1730.10">
    <property type="entry name" value="Sodium/glucose cotransporter"/>
    <property type="match status" value="1"/>
</dbReference>
<evidence type="ECO:0000256" key="2">
    <source>
        <dbReference type="ARBA" id="ARBA00006434"/>
    </source>
</evidence>
<feature type="transmembrane region" description="Helical" evidence="7">
    <location>
        <begin position="126"/>
        <end position="150"/>
    </location>
</feature>
<keyword evidence="3 7" id="KW-0812">Transmembrane</keyword>
<feature type="transmembrane region" description="Helical" evidence="7">
    <location>
        <begin position="399"/>
        <end position="419"/>
    </location>
</feature>
<sequence length="525" mass="58009">MNIIDNLTRLDFAVIILYIIILLGIGFWASKKSNQNGGDLFLGGRQLKWYNIGMSIWGTNVGPSMLIATTSLAYSTGLVGGNFSWLAFPILLMLSRVFIPRYLQAQIHTTPEYLSFRFNETTRDIVAVYALVSILVLWLGGTLYAGGIIISQMLGWPLWVSVTSLMTIAMSFTITGGLTAVVYTDTFQMILLIASSLFLLILGVNAVGGVQILWESTPANYWKLLLPASDEVYPWYALILGYPVLGIWFWCTDQTIVQRALGARSVYHAQKGILLTAGLKILDTFIFVIPGIICFLLFPNLKNSDEAFLTLSVAVLPSGLFGLTISVILAALISTVDSGLNSLSTVFTLDVYKKKINPTISKSKERRLGQWVTLIGGLSAIILSILLDDVDKDLFGLLQSIIGYLAPPMSAVFLIGALWRKANSKAANLTLIVGFVLCIGVAVADLGGFPHKGFFPPYLLMSFYLFAFLSAFMIIVSLMTGKDTEEGKFISLKKIYEQLQLSPTYLWRIWLFITIIMVSLYVFFN</sequence>
<name>A0AAE3JPL3_9FLAO</name>
<feature type="transmembrane region" description="Helical" evidence="7">
    <location>
        <begin position="310"/>
        <end position="333"/>
    </location>
</feature>
<proteinExistence type="inferred from homology"/>
<dbReference type="NCBIfam" id="TIGR00813">
    <property type="entry name" value="sss"/>
    <property type="match status" value="1"/>
</dbReference>
<feature type="transmembrane region" description="Helical" evidence="7">
    <location>
        <begin position="233"/>
        <end position="251"/>
    </location>
</feature>
<dbReference type="InterPro" id="IPR038377">
    <property type="entry name" value="Na/Glc_symporter_sf"/>
</dbReference>
<feature type="transmembrane region" description="Helical" evidence="7">
    <location>
        <begin position="156"/>
        <end position="183"/>
    </location>
</feature>
<evidence type="ECO:0000313" key="8">
    <source>
        <dbReference type="EMBL" id="MCG2462240.1"/>
    </source>
</evidence>
<dbReference type="GO" id="GO:0005886">
    <property type="term" value="C:plasma membrane"/>
    <property type="evidence" value="ECO:0007669"/>
    <property type="project" value="TreeGrafter"/>
</dbReference>
<evidence type="ECO:0000256" key="3">
    <source>
        <dbReference type="ARBA" id="ARBA00022692"/>
    </source>
</evidence>
<dbReference type="InterPro" id="IPR001734">
    <property type="entry name" value="Na/solute_symporter"/>
</dbReference>
<evidence type="ECO:0000256" key="7">
    <source>
        <dbReference type="SAM" id="Phobius"/>
    </source>
</evidence>
<evidence type="ECO:0000256" key="4">
    <source>
        <dbReference type="ARBA" id="ARBA00022989"/>
    </source>
</evidence>
<dbReference type="PROSITE" id="PS50283">
    <property type="entry name" value="NA_SOLUT_SYMP_3"/>
    <property type="match status" value="1"/>
</dbReference>
<evidence type="ECO:0000313" key="9">
    <source>
        <dbReference type="Proteomes" id="UP001200642"/>
    </source>
</evidence>
<feature type="transmembrane region" description="Helical" evidence="7">
    <location>
        <begin position="190"/>
        <end position="213"/>
    </location>
</feature>
<feature type="transmembrane region" description="Helical" evidence="7">
    <location>
        <begin position="458"/>
        <end position="479"/>
    </location>
</feature>
<comment type="similarity">
    <text evidence="2 6">Belongs to the sodium:solute symporter (SSF) (TC 2.A.21) family.</text>
</comment>
<organism evidence="8 9">
    <name type="scientific">Cerina litoralis</name>
    <dbReference type="NCBI Taxonomy" id="2874477"/>
    <lineage>
        <taxon>Bacteria</taxon>
        <taxon>Pseudomonadati</taxon>
        <taxon>Bacteroidota</taxon>
        <taxon>Flavobacteriia</taxon>
        <taxon>Flavobacteriales</taxon>
        <taxon>Flavobacteriaceae</taxon>
        <taxon>Cerina</taxon>
    </lineage>
</organism>
<evidence type="ECO:0000256" key="6">
    <source>
        <dbReference type="RuleBase" id="RU362091"/>
    </source>
</evidence>
<dbReference type="EMBL" id="JAIRBC010000027">
    <property type="protein sequence ID" value="MCG2462240.1"/>
    <property type="molecule type" value="Genomic_DNA"/>
</dbReference>